<dbReference type="NCBIfam" id="TIGR02937">
    <property type="entry name" value="sigma70-ECF"/>
    <property type="match status" value="1"/>
</dbReference>
<dbReference type="PANTHER" id="PTHR43133">
    <property type="entry name" value="RNA POLYMERASE ECF-TYPE SIGMA FACTO"/>
    <property type="match status" value="1"/>
</dbReference>
<evidence type="ECO:0000256" key="2">
    <source>
        <dbReference type="ARBA" id="ARBA00023015"/>
    </source>
</evidence>
<dbReference type="Gene3D" id="1.10.10.10">
    <property type="entry name" value="Winged helix-like DNA-binding domain superfamily/Winged helix DNA-binding domain"/>
    <property type="match status" value="1"/>
</dbReference>
<feature type="domain" description="RNA polymerase sigma factor 70 region 4 type 2" evidence="7">
    <location>
        <begin position="129"/>
        <end position="169"/>
    </location>
</feature>
<gene>
    <name evidence="8" type="ORF">SAMN05444359_106211</name>
</gene>
<proteinExistence type="inferred from homology"/>
<dbReference type="EMBL" id="FOFB01000006">
    <property type="protein sequence ID" value="SEQ19487.1"/>
    <property type="molecule type" value="Genomic_DNA"/>
</dbReference>
<dbReference type="GO" id="GO:0006352">
    <property type="term" value="P:DNA-templated transcription initiation"/>
    <property type="evidence" value="ECO:0007669"/>
    <property type="project" value="InterPro"/>
</dbReference>
<dbReference type="SUPFAM" id="SSF88659">
    <property type="entry name" value="Sigma3 and sigma4 domains of RNA polymerase sigma factors"/>
    <property type="match status" value="1"/>
</dbReference>
<feature type="domain" description="RNA polymerase sigma-70 region 2" evidence="6">
    <location>
        <begin position="27"/>
        <end position="96"/>
    </location>
</feature>
<keyword evidence="4" id="KW-0238">DNA-binding</keyword>
<keyword evidence="2" id="KW-0805">Transcription regulation</keyword>
<evidence type="ECO:0000256" key="3">
    <source>
        <dbReference type="ARBA" id="ARBA00023082"/>
    </source>
</evidence>
<dbReference type="InterPro" id="IPR014284">
    <property type="entry name" value="RNA_pol_sigma-70_dom"/>
</dbReference>
<keyword evidence="9" id="KW-1185">Reference proteome</keyword>
<keyword evidence="5" id="KW-0804">Transcription</keyword>
<dbReference type="Pfam" id="PF08281">
    <property type="entry name" value="Sigma70_r4_2"/>
    <property type="match status" value="1"/>
</dbReference>
<evidence type="ECO:0000256" key="4">
    <source>
        <dbReference type="ARBA" id="ARBA00023125"/>
    </source>
</evidence>
<dbReference type="PANTHER" id="PTHR43133:SF8">
    <property type="entry name" value="RNA POLYMERASE SIGMA FACTOR HI_1459-RELATED"/>
    <property type="match status" value="1"/>
</dbReference>
<evidence type="ECO:0000259" key="6">
    <source>
        <dbReference type="Pfam" id="PF04542"/>
    </source>
</evidence>
<evidence type="ECO:0000256" key="5">
    <source>
        <dbReference type="ARBA" id="ARBA00023163"/>
    </source>
</evidence>
<dbReference type="InterPro" id="IPR039425">
    <property type="entry name" value="RNA_pol_sigma-70-like"/>
</dbReference>
<reference evidence="9" key="1">
    <citation type="submission" date="2016-10" db="EMBL/GenBank/DDBJ databases">
        <authorList>
            <person name="Varghese N."/>
            <person name="Submissions S."/>
        </authorList>
    </citation>
    <scope>NUCLEOTIDE SEQUENCE [LARGE SCALE GENOMIC DNA]</scope>
    <source>
        <strain evidence="9">DSM 24740</strain>
    </source>
</reference>
<protein>
    <submittedName>
        <fullName evidence="8">RNA polymerase, sigma subunit, ECF family</fullName>
    </submittedName>
</protein>
<dbReference type="Proteomes" id="UP000199021">
    <property type="component" value="Unassembled WGS sequence"/>
</dbReference>
<sequence>MDVKSLNDQELITQYLSGQDRAFEELLGRHQQKIYTSIYLFTKDHSQAEDIFQEVFIKIIDTLRRGKYNHEGKFLQWAMRISYNMCVDSFRRNKRRPKVGQTETFNIFDVLQSPERNAEADMIRSQTHDKVRKLVDSLPPEQREVVILRHYADMSFKEIAKLTRVSINTALGRMRYALINMRKMVEEKQIVLQ</sequence>
<evidence type="ECO:0000256" key="1">
    <source>
        <dbReference type="ARBA" id="ARBA00010641"/>
    </source>
</evidence>
<dbReference type="SUPFAM" id="SSF88946">
    <property type="entry name" value="Sigma2 domain of RNA polymerase sigma factors"/>
    <property type="match status" value="1"/>
</dbReference>
<evidence type="ECO:0000313" key="8">
    <source>
        <dbReference type="EMBL" id="SEQ19487.1"/>
    </source>
</evidence>
<dbReference type="STRING" id="478744.SAMN05444359_106211"/>
<dbReference type="InterPro" id="IPR013325">
    <property type="entry name" value="RNA_pol_sigma_r2"/>
</dbReference>
<comment type="similarity">
    <text evidence="1">Belongs to the sigma-70 factor family. ECF subfamily.</text>
</comment>
<dbReference type="InterPro" id="IPR007627">
    <property type="entry name" value="RNA_pol_sigma70_r2"/>
</dbReference>
<accession>A0A1H9E1Q0</accession>
<dbReference type="RefSeq" id="WP_090166937.1">
    <property type="nucleotide sequence ID" value="NZ_FOFB01000006.1"/>
</dbReference>
<dbReference type="InterPro" id="IPR013249">
    <property type="entry name" value="RNA_pol_sigma70_r4_t2"/>
</dbReference>
<dbReference type="GO" id="GO:0016987">
    <property type="term" value="F:sigma factor activity"/>
    <property type="evidence" value="ECO:0007669"/>
    <property type="project" value="UniProtKB-KW"/>
</dbReference>
<keyword evidence="3" id="KW-0731">Sigma factor</keyword>
<evidence type="ECO:0000313" key="9">
    <source>
        <dbReference type="Proteomes" id="UP000199021"/>
    </source>
</evidence>
<dbReference type="AlphaFoldDB" id="A0A1H9E1Q0"/>
<dbReference type="OrthoDB" id="9790423at2"/>
<dbReference type="GO" id="GO:0003677">
    <property type="term" value="F:DNA binding"/>
    <property type="evidence" value="ECO:0007669"/>
    <property type="project" value="UniProtKB-KW"/>
</dbReference>
<name>A0A1H9E1Q0_9BACT</name>
<dbReference type="CDD" id="cd06171">
    <property type="entry name" value="Sigma70_r4"/>
    <property type="match status" value="1"/>
</dbReference>
<dbReference type="InterPro" id="IPR013324">
    <property type="entry name" value="RNA_pol_sigma_r3/r4-like"/>
</dbReference>
<organism evidence="8 9">
    <name type="scientific">Neolewinella agarilytica</name>
    <dbReference type="NCBI Taxonomy" id="478744"/>
    <lineage>
        <taxon>Bacteria</taxon>
        <taxon>Pseudomonadati</taxon>
        <taxon>Bacteroidota</taxon>
        <taxon>Saprospiria</taxon>
        <taxon>Saprospirales</taxon>
        <taxon>Lewinellaceae</taxon>
        <taxon>Neolewinella</taxon>
    </lineage>
</organism>
<dbReference type="Gene3D" id="1.10.1740.10">
    <property type="match status" value="1"/>
</dbReference>
<dbReference type="InterPro" id="IPR036388">
    <property type="entry name" value="WH-like_DNA-bd_sf"/>
</dbReference>
<dbReference type="Pfam" id="PF04542">
    <property type="entry name" value="Sigma70_r2"/>
    <property type="match status" value="1"/>
</dbReference>
<evidence type="ECO:0000259" key="7">
    <source>
        <dbReference type="Pfam" id="PF08281"/>
    </source>
</evidence>
<dbReference type="InParanoid" id="A0A1H9E1Q0"/>